<keyword evidence="4 11" id="KW-0028">Amino-acid biosynthesis</keyword>
<evidence type="ECO:0000256" key="5">
    <source>
        <dbReference type="ARBA" id="ARBA00022679"/>
    </source>
</evidence>
<keyword evidence="5 11" id="KW-0808">Transferase</keyword>
<feature type="binding site" evidence="11">
    <location>
        <position position="180"/>
    </location>
    <ligand>
        <name>ATP</name>
        <dbReference type="ChEBI" id="CHEBI:30616"/>
    </ligand>
</feature>
<evidence type="ECO:0000313" key="13">
    <source>
        <dbReference type="EMBL" id="MBL3690973.1"/>
    </source>
</evidence>
<dbReference type="GO" id="GO:0016301">
    <property type="term" value="F:kinase activity"/>
    <property type="evidence" value="ECO:0007669"/>
    <property type="project" value="UniProtKB-KW"/>
</dbReference>
<evidence type="ECO:0000256" key="8">
    <source>
        <dbReference type="ARBA" id="ARBA00022840"/>
    </source>
</evidence>
<keyword evidence="11" id="KW-0460">Magnesium</keyword>
<comment type="similarity">
    <text evidence="2 11">Belongs to the shikimate kinase family.</text>
</comment>
<gene>
    <name evidence="11" type="primary">aroK</name>
    <name evidence="13" type="ORF">D3226_13575</name>
</gene>
<name>A0ABS1SS41_9MICO</name>
<protein>
    <recommendedName>
        <fullName evidence="3 11">Shikimate kinase</fullName>
        <shortName evidence="11">SK</shortName>
        <ecNumber evidence="3 11">2.7.1.71</ecNumber>
    </recommendedName>
</protein>
<comment type="pathway">
    <text evidence="1 11">Metabolic intermediate biosynthesis; chorismate biosynthesis; chorismate from D-erythrose 4-phosphate and phosphoenolpyruvate: step 5/7.</text>
</comment>
<evidence type="ECO:0000256" key="2">
    <source>
        <dbReference type="ARBA" id="ARBA00006997"/>
    </source>
</evidence>
<keyword evidence="7 11" id="KW-0418">Kinase</keyword>
<evidence type="ECO:0000256" key="7">
    <source>
        <dbReference type="ARBA" id="ARBA00022777"/>
    </source>
</evidence>
<comment type="subcellular location">
    <subcellularLocation>
        <location evidence="11">Cytoplasm</location>
    </subcellularLocation>
</comment>
<feature type="compositionally biased region" description="Basic residues" evidence="12">
    <location>
        <begin position="48"/>
        <end position="61"/>
    </location>
</feature>
<dbReference type="SUPFAM" id="SSF52540">
    <property type="entry name" value="P-loop containing nucleoside triphosphate hydrolases"/>
    <property type="match status" value="1"/>
</dbReference>
<dbReference type="EMBL" id="QYAD01000005">
    <property type="protein sequence ID" value="MBL3690973.1"/>
    <property type="molecule type" value="Genomic_DNA"/>
</dbReference>
<dbReference type="InterPro" id="IPR023000">
    <property type="entry name" value="Shikimate_kinase_CS"/>
</dbReference>
<keyword evidence="8 11" id="KW-0067">ATP-binding</keyword>
<proteinExistence type="inferred from homology"/>
<evidence type="ECO:0000256" key="3">
    <source>
        <dbReference type="ARBA" id="ARBA00012154"/>
    </source>
</evidence>
<dbReference type="InterPro" id="IPR027417">
    <property type="entry name" value="P-loop_NTPase"/>
</dbReference>
<comment type="function">
    <text evidence="11">Catalyzes the specific phosphorylation of the 3-hydroxyl group of shikimic acid using ATP as a cosubstrate.</text>
</comment>
<dbReference type="CDD" id="cd00464">
    <property type="entry name" value="SK"/>
    <property type="match status" value="1"/>
</dbReference>
<evidence type="ECO:0000313" key="14">
    <source>
        <dbReference type="Proteomes" id="UP001646141"/>
    </source>
</evidence>
<keyword evidence="11" id="KW-0963">Cytoplasm</keyword>
<feature type="compositionally biased region" description="Pro residues" evidence="12">
    <location>
        <begin position="11"/>
        <end position="25"/>
    </location>
</feature>
<keyword evidence="9 11" id="KW-0057">Aromatic amino acid biosynthesis</keyword>
<dbReference type="PROSITE" id="PS01128">
    <property type="entry name" value="SHIKIMATE_KINASE"/>
    <property type="match status" value="1"/>
</dbReference>
<feature type="binding site" evidence="11">
    <location>
        <position position="98"/>
    </location>
    <ligand>
        <name>substrate</name>
    </ligand>
</feature>
<feature type="binding site" evidence="11">
    <location>
        <begin position="76"/>
        <end position="81"/>
    </location>
    <ligand>
        <name>ATP</name>
        <dbReference type="ChEBI" id="CHEBI:30616"/>
    </ligand>
</feature>
<dbReference type="PRINTS" id="PR01100">
    <property type="entry name" value="SHIKIMTKNASE"/>
</dbReference>
<dbReference type="EC" id="2.7.1.71" evidence="3 11"/>
<feature type="binding site" evidence="11">
    <location>
        <position position="121"/>
    </location>
    <ligand>
        <name>substrate</name>
    </ligand>
</feature>
<dbReference type="InterPro" id="IPR031322">
    <property type="entry name" value="Shikimate/glucono_kinase"/>
</dbReference>
<feature type="binding site" evidence="11">
    <location>
        <position position="144"/>
    </location>
    <ligand>
        <name>substrate</name>
    </ligand>
</feature>
<feature type="binding site" evidence="11">
    <location>
        <position position="197"/>
    </location>
    <ligand>
        <name>substrate</name>
    </ligand>
</feature>
<dbReference type="PANTHER" id="PTHR21087">
    <property type="entry name" value="SHIKIMATE KINASE"/>
    <property type="match status" value="1"/>
</dbReference>
<dbReference type="Pfam" id="PF01202">
    <property type="entry name" value="SKI"/>
    <property type="match status" value="1"/>
</dbReference>
<feature type="binding site" evidence="11">
    <location>
        <position position="80"/>
    </location>
    <ligand>
        <name>Mg(2+)</name>
        <dbReference type="ChEBI" id="CHEBI:18420"/>
    </ligand>
</feature>
<dbReference type="Proteomes" id="UP001646141">
    <property type="component" value="Unassembled WGS sequence"/>
</dbReference>
<organism evidence="13 14">
    <name type="scientific">Leucobacter chromiireducens subsp. chromiireducens</name>
    <dbReference type="NCBI Taxonomy" id="660067"/>
    <lineage>
        <taxon>Bacteria</taxon>
        <taxon>Bacillati</taxon>
        <taxon>Actinomycetota</taxon>
        <taxon>Actinomycetes</taxon>
        <taxon>Micrococcales</taxon>
        <taxon>Microbacteriaceae</taxon>
        <taxon>Leucobacter</taxon>
    </lineage>
</organism>
<dbReference type="PANTHER" id="PTHR21087:SF16">
    <property type="entry name" value="SHIKIMATE KINASE 1, CHLOROPLASTIC"/>
    <property type="match status" value="1"/>
</dbReference>
<evidence type="ECO:0000256" key="11">
    <source>
        <dbReference type="HAMAP-Rule" id="MF_00109"/>
    </source>
</evidence>
<evidence type="ECO:0000256" key="12">
    <source>
        <dbReference type="SAM" id="MobiDB-lite"/>
    </source>
</evidence>
<evidence type="ECO:0000256" key="1">
    <source>
        <dbReference type="ARBA" id="ARBA00004842"/>
    </source>
</evidence>
<sequence length="251" mass="27426">MTGKRRAGRPSGPPAAAPKPAPPSTPELQHPPESGESGASAGAPRSRAASRSRRRRRRRSAVRLPDRAIVFVGPMAAGKTSLGKRVARELGVPFVDTDAVFVRQHGAITDFFAAHGEPEFRRIEADVIAQELAHRGGRIVALGGGAVLTERTRELLASFPVVLLMTTQEAVLRTANLSRRPLLRDDPNAWGRILEERRPLYEEVSDVTYRTDRATKEQLARRVAQWARSFGKKRGPIPGTGEQTPPTRSEA</sequence>
<evidence type="ECO:0000256" key="4">
    <source>
        <dbReference type="ARBA" id="ARBA00022605"/>
    </source>
</evidence>
<feature type="compositionally biased region" description="Low complexity" evidence="12">
    <location>
        <begin position="31"/>
        <end position="47"/>
    </location>
</feature>
<evidence type="ECO:0000256" key="9">
    <source>
        <dbReference type="ARBA" id="ARBA00023141"/>
    </source>
</evidence>
<reference evidence="13 14" key="1">
    <citation type="submission" date="2018-09" db="EMBL/GenBank/DDBJ databases">
        <title>Comparative genomics of Leucobacter spp.</title>
        <authorList>
            <person name="Reis A.C."/>
            <person name="Kolvenbach B.A."/>
            <person name="Corvini P.F.X."/>
            <person name="Nunes O.C."/>
        </authorList>
    </citation>
    <scope>NUCLEOTIDE SEQUENCE [LARGE SCALE GENOMIC DNA]</scope>
    <source>
        <strain evidence="13 14">L-1</strain>
    </source>
</reference>
<evidence type="ECO:0000256" key="10">
    <source>
        <dbReference type="ARBA" id="ARBA00048567"/>
    </source>
</evidence>
<comment type="caution">
    <text evidence="11">Lacks conserved residue(s) required for the propagation of feature annotation.</text>
</comment>
<feature type="region of interest" description="Disordered" evidence="12">
    <location>
        <begin position="227"/>
        <end position="251"/>
    </location>
</feature>
<feature type="compositionally biased region" description="Polar residues" evidence="12">
    <location>
        <begin position="241"/>
        <end position="251"/>
    </location>
</feature>
<comment type="subunit">
    <text evidence="11">Monomer.</text>
</comment>
<evidence type="ECO:0000256" key="6">
    <source>
        <dbReference type="ARBA" id="ARBA00022741"/>
    </source>
</evidence>
<accession>A0ABS1SS41</accession>
<comment type="caution">
    <text evidence="13">The sequence shown here is derived from an EMBL/GenBank/DDBJ whole genome shotgun (WGS) entry which is preliminary data.</text>
</comment>
<keyword evidence="6 11" id="KW-0547">Nucleotide-binding</keyword>
<keyword evidence="11" id="KW-0479">Metal-binding</keyword>
<comment type="catalytic activity">
    <reaction evidence="10 11">
        <text>shikimate + ATP = 3-phosphoshikimate + ADP + H(+)</text>
        <dbReference type="Rhea" id="RHEA:13121"/>
        <dbReference type="ChEBI" id="CHEBI:15378"/>
        <dbReference type="ChEBI" id="CHEBI:30616"/>
        <dbReference type="ChEBI" id="CHEBI:36208"/>
        <dbReference type="ChEBI" id="CHEBI:145989"/>
        <dbReference type="ChEBI" id="CHEBI:456216"/>
        <dbReference type="EC" id="2.7.1.71"/>
    </reaction>
</comment>
<dbReference type="InterPro" id="IPR000623">
    <property type="entry name" value="Shikimate_kinase/TSH1"/>
</dbReference>
<dbReference type="Gene3D" id="3.40.50.300">
    <property type="entry name" value="P-loop containing nucleotide triphosphate hydrolases"/>
    <property type="match status" value="1"/>
</dbReference>
<keyword evidence="14" id="KW-1185">Reference proteome</keyword>
<dbReference type="HAMAP" id="MF_00109">
    <property type="entry name" value="Shikimate_kinase"/>
    <property type="match status" value="1"/>
</dbReference>
<feature type="region of interest" description="Disordered" evidence="12">
    <location>
        <begin position="1"/>
        <end position="61"/>
    </location>
</feature>
<comment type="cofactor">
    <cofactor evidence="11">
        <name>Mg(2+)</name>
        <dbReference type="ChEBI" id="CHEBI:18420"/>
    </cofactor>
    <text evidence="11">Binds 1 Mg(2+) ion per subunit.</text>
</comment>